<dbReference type="EMBL" id="AOEX01000023">
    <property type="protein sequence ID" value="EME66512.1"/>
    <property type="molecule type" value="Genomic_DNA"/>
</dbReference>
<name>M2ZGS5_9NOCA</name>
<dbReference type="Proteomes" id="UP000011731">
    <property type="component" value="Unassembled WGS sequence"/>
</dbReference>
<accession>M2ZGS5</accession>
<gene>
    <name evidence="2" type="ORF">G352_05145</name>
</gene>
<organism evidence="2 3">
    <name type="scientific">Rhodococcus ruber BKS 20-38</name>
    <dbReference type="NCBI Taxonomy" id="1278076"/>
    <lineage>
        <taxon>Bacteria</taxon>
        <taxon>Bacillati</taxon>
        <taxon>Actinomycetota</taxon>
        <taxon>Actinomycetes</taxon>
        <taxon>Mycobacteriales</taxon>
        <taxon>Nocardiaceae</taxon>
        <taxon>Rhodococcus</taxon>
    </lineage>
</organism>
<dbReference type="Pfam" id="PF02698">
    <property type="entry name" value="DUF218"/>
    <property type="match status" value="1"/>
</dbReference>
<dbReference type="AlphaFoldDB" id="M2ZGS5"/>
<evidence type="ECO:0000313" key="2">
    <source>
        <dbReference type="EMBL" id="EME66512.1"/>
    </source>
</evidence>
<evidence type="ECO:0000313" key="3">
    <source>
        <dbReference type="Proteomes" id="UP000011731"/>
    </source>
</evidence>
<sequence>MSFVVFVLLVVVAGGIPLYVAPAQDRLLPADAIVVLGGPGEERYAYGIELANRGLAAHVALSDPSGGEDDRLTGLCAEPSIPTVTCFAPRPPTTSGEARAIRDLAAREHWRKIIVITFLPHLSRAGFIIRRCFAGDVLMIASPDGLSPAEWAWQYLYQTAGYARALMNPPC</sequence>
<keyword evidence="3" id="KW-1185">Reference proteome</keyword>
<feature type="domain" description="DUF218" evidence="1">
    <location>
        <begin position="31"/>
        <end position="143"/>
    </location>
</feature>
<dbReference type="InterPro" id="IPR003848">
    <property type="entry name" value="DUF218"/>
</dbReference>
<evidence type="ECO:0000259" key="1">
    <source>
        <dbReference type="Pfam" id="PF02698"/>
    </source>
</evidence>
<reference evidence="2 3" key="1">
    <citation type="journal article" date="2013" name="Genome Announc.">
        <title>Draft Genome Sequence of Rhodococcus ruber Strain BKS 20-38.</title>
        <authorList>
            <person name="Bala M."/>
            <person name="Kumar S."/>
            <person name="Raghava G.P."/>
            <person name="Mayilraj S."/>
        </authorList>
    </citation>
    <scope>NUCLEOTIDE SEQUENCE [LARGE SCALE GENOMIC DNA]</scope>
    <source>
        <strain evidence="2 3">BKS 20-38</strain>
    </source>
</reference>
<protein>
    <recommendedName>
        <fullName evidence="1">DUF218 domain-containing protein</fullName>
    </recommendedName>
</protein>
<dbReference type="PATRIC" id="fig|1278076.4.peg.1070"/>
<comment type="caution">
    <text evidence="2">The sequence shown here is derived from an EMBL/GenBank/DDBJ whole genome shotgun (WGS) entry which is preliminary data.</text>
</comment>
<proteinExistence type="predicted"/>